<dbReference type="CDD" id="cd01360">
    <property type="entry name" value="Adenylsuccinate_lyase_1"/>
    <property type="match status" value="1"/>
</dbReference>
<dbReference type="InterPro" id="IPR020557">
    <property type="entry name" value="Fumarate_lyase_CS"/>
</dbReference>
<comment type="similarity">
    <text evidence="3 11">Belongs to the lyase 1 family. Adenylosuccinate lyase subfamily.</text>
</comment>
<name>A0ABZ2J933_9CHLR</name>
<dbReference type="RefSeq" id="WP_338737418.1">
    <property type="nucleotide sequence ID" value="NZ_CP146612.1"/>
</dbReference>
<proteinExistence type="inferred from homology"/>
<accession>A0ABZ2J933</accession>
<comment type="pathway">
    <text evidence="2 11">Purine metabolism; AMP biosynthesis via de novo pathway; AMP from IMP: step 2/2.</text>
</comment>
<protein>
    <recommendedName>
        <fullName evidence="5 10">Adenylosuccinate lyase</fullName>
        <shortName evidence="11">ASL</shortName>
        <ecNumber evidence="4 10">4.3.2.2</ecNumber>
    </recommendedName>
    <alternativeName>
        <fullName evidence="8 11">Adenylosuccinase</fullName>
    </alternativeName>
</protein>
<dbReference type="InterPro" id="IPR004769">
    <property type="entry name" value="Pur_lyase"/>
</dbReference>
<dbReference type="NCBIfam" id="TIGR00928">
    <property type="entry name" value="purB"/>
    <property type="match status" value="1"/>
</dbReference>
<keyword evidence="14" id="KW-1185">Reference proteome</keyword>
<dbReference type="InterPro" id="IPR019468">
    <property type="entry name" value="AdenyloSucc_lyase_C"/>
</dbReference>
<comment type="catalytic activity">
    <reaction evidence="7">
        <text>(2S)-2-[5-amino-1-(5-phospho-beta-D-ribosyl)imidazole-4-carboxamido]succinate = 5-amino-1-(5-phospho-beta-D-ribosyl)imidazole-4-carboxamide + fumarate</text>
        <dbReference type="Rhea" id="RHEA:23920"/>
        <dbReference type="ChEBI" id="CHEBI:29806"/>
        <dbReference type="ChEBI" id="CHEBI:58443"/>
        <dbReference type="ChEBI" id="CHEBI:58475"/>
        <dbReference type="EC" id="4.3.2.2"/>
    </reaction>
    <physiologicalReaction direction="left-to-right" evidence="7">
        <dbReference type="Rhea" id="RHEA:23921"/>
    </physiologicalReaction>
</comment>
<dbReference type="SUPFAM" id="SSF48557">
    <property type="entry name" value="L-aspartase-like"/>
    <property type="match status" value="1"/>
</dbReference>
<evidence type="ECO:0000256" key="2">
    <source>
        <dbReference type="ARBA" id="ARBA00004734"/>
    </source>
</evidence>
<dbReference type="InterPro" id="IPR000362">
    <property type="entry name" value="Fumarate_lyase_fam"/>
</dbReference>
<dbReference type="GO" id="GO:0016829">
    <property type="term" value="F:lyase activity"/>
    <property type="evidence" value="ECO:0007669"/>
    <property type="project" value="UniProtKB-KW"/>
</dbReference>
<evidence type="ECO:0000256" key="6">
    <source>
        <dbReference type="ARBA" id="ARBA00023239"/>
    </source>
</evidence>
<dbReference type="PRINTS" id="PR00149">
    <property type="entry name" value="FUMRATELYASE"/>
</dbReference>
<dbReference type="SMART" id="SM00998">
    <property type="entry name" value="ADSL_C"/>
    <property type="match status" value="1"/>
</dbReference>
<dbReference type="PROSITE" id="PS00163">
    <property type="entry name" value="FUMARATE_LYASES"/>
    <property type="match status" value="1"/>
</dbReference>
<dbReference type="InterPro" id="IPR022761">
    <property type="entry name" value="Fumarate_lyase_N"/>
</dbReference>
<keyword evidence="6 11" id="KW-0456">Lyase</keyword>
<dbReference type="InterPro" id="IPR024083">
    <property type="entry name" value="Fumarase/histidase_N"/>
</dbReference>
<evidence type="ECO:0000256" key="5">
    <source>
        <dbReference type="ARBA" id="ARBA00017058"/>
    </source>
</evidence>
<evidence type="ECO:0000256" key="4">
    <source>
        <dbReference type="ARBA" id="ARBA00012339"/>
    </source>
</evidence>
<dbReference type="Gene3D" id="1.10.275.10">
    <property type="entry name" value="Fumarase/aspartase (N-terminal domain)"/>
    <property type="match status" value="1"/>
</dbReference>
<dbReference type="Gene3D" id="1.20.200.10">
    <property type="entry name" value="Fumarase/aspartase (Central domain)"/>
    <property type="match status" value="1"/>
</dbReference>
<reference evidence="13 14" key="1">
    <citation type="submission" date="2024-03" db="EMBL/GenBank/DDBJ databases">
        <title>A Dehalogenimonas Isolated from Estuarine Sediments Dihaloeliminates Chlorinated Alkanes.</title>
        <authorList>
            <person name="Yang Y."/>
            <person name="Wang H."/>
        </authorList>
    </citation>
    <scope>NUCLEOTIDE SEQUENCE [LARGE SCALE GENOMIC DNA]</scope>
    <source>
        <strain evidence="13 14">W</strain>
    </source>
</reference>
<evidence type="ECO:0000313" key="14">
    <source>
        <dbReference type="Proteomes" id="UP001375370"/>
    </source>
</evidence>
<comment type="catalytic activity">
    <reaction evidence="9">
        <text>N(6)-(1,2-dicarboxyethyl)-AMP = fumarate + AMP</text>
        <dbReference type="Rhea" id="RHEA:16853"/>
        <dbReference type="ChEBI" id="CHEBI:29806"/>
        <dbReference type="ChEBI" id="CHEBI:57567"/>
        <dbReference type="ChEBI" id="CHEBI:456215"/>
        <dbReference type="EC" id="4.3.2.2"/>
    </reaction>
    <physiologicalReaction direction="left-to-right" evidence="9">
        <dbReference type="Rhea" id="RHEA:16854"/>
    </physiologicalReaction>
</comment>
<dbReference type="PANTHER" id="PTHR43172">
    <property type="entry name" value="ADENYLOSUCCINATE LYASE"/>
    <property type="match status" value="1"/>
</dbReference>
<keyword evidence="11" id="KW-0658">Purine biosynthesis</keyword>
<evidence type="ECO:0000256" key="1">
    <source>
        <dbReference type="ARBA" id="ARBA00004706"/>
    </source>
</evidence>
<dbReference type="InterPro" id="IPR008948">
    <property type="entry name" value="L-Aspartase-like"/>
</dbReference>
<comment type="pathway">
    <text evidence="1 11">Purine metabolism; IMP biosynthesis via de novo pathway; 5-amino-1-(5-phospho-D-ribosyl)imidazole-4-carboxamide from 5-amino-1-(5-phospho-D-ribosyl)imidazole-4-carboxylate: step 2/2.</text>
</comment>
<feature type="domain" description="Adenylosuccinate lyase C-terminal" evidence="12">
    <location>
        <begin position="348"/>
        <end position="429"/>
    </location>
</feature>
<sequence length="451" mass="50684">MIERYSRPAMKKVWSDENKFDKWLDIELAVVEGWVKQGVVPREALPKVKMARLNFKRMEELLVETHHDMTAFLGSVAESVGEESRFIHLGLTSSDVMDTATSLQLVEASKILADDLKQLVTVLGNRAIEHKYTVMAGRTHGVHAEPITFGLKLALWMEEMQRNRQRLADAAKIIAVGKMSGAVGTYATVPPEVEEFACAKLGLSPAPISNQVIQRDRHAQFMTTLAIIAGSLEKFAVEIRALQKTEFRETEEPFGAGQTGSSAMPHKRNPELCERVTGIARLVRGYAVTSLENIALWHERDISHSSTERVILPDACLVLDYGLNIFTNVIKGMTVFPQRMRRNMDLTRGLLFSQRVLLALIEKGLTRQTAYKMVQRNAMATWGNEDNNFIDLLKADAEVTAKLSQAEIDELFDYKYYTRHVDDIFKRLGLTAAQWKVRPESGPENLSPAAL</sequence>
<evidence type="ECO:0000256" key="3">
    <source>
        <dbReference type="ARBA" id="ARBA00008273"/>
    </source>
</evidence>
<evidence type="ECO:0000256" key="9">
    <source>
        <dbReference type="ARBA" id="ARBA00049115"/>
    </source>
</evidence>
<evidence type="ECO:0000259" key="12">
    <source>
        <dbReference type="SMART" id="SM00998"/>
    </source>
</evidence>
<gene>
    <name evidence="13" type="primary">purB</name>
    <name evidence="13" type="ORF">V8247_08480</name>
</gene>
<dbReference type="Pfam" id="PF00206">
    <property type="entry name" value="Lyase_1"/>
    <property type="match status" value="1"/>
</dbReference>
<dbReference type="EMBL" id="CP146612">
    <property type="protein sequence ID" value="WWX25278.1"/>
    <property type="molecule type" value="Genomic_DNA"/>
</dbReference>
<organism evidence="13 14">
    <name type="scientific">Candidatus Dehalogenimonas loeffleri</name>
    <dbReference type="NCBI Taxonomy" id="3127115"/>
    <lineage>
        <taxon>Bacteria</taxon>
        <taxon>Bacillati</taxon>
        <taxon>Chloroflexota</taxon>
        <taxon>Dehalococcoidia</taxon>
        <taxon>Dehalococcoidales</taxon>
        <taxon>Dehalococcoidaceae</taxon>
        <taxon>Dehalogenimonas</taxon>
    </lineage>
</organism>
<evidence type="ECO:0000256" key="8">
    <source>
        <dbReference type="ARBA" id="ARBA00030717"/>
    </source>
</evidence>
<dbReference type="Proteomes" id="UP001375370">
    <property type="component" value="Chromosome"/>
</dbReference>
<evidence type="ECO:0000313" key="13">
    <source>
        <dbReference type="EMBL" id="WWX25278.1"/>
    </source>
</evidence>
<evidence type="ECO:0000256" key="10">
    <source>
        <dbReference type="NCBIfam" id="TIGR00928"/>
    </source>
</evidence>
<dbReference type="EC" id="4.3.2.2" evidence="4 10"/>
<evidence type="ECO:0000256" key="7">
    <source>
        <dbReference type="ARBA" id="ARBA00024477"/>
    </source>
</evidence>
<dbReference type="PRINTS" id="PR00145">
    <property type="entry name" value="ARGSUCLYASE"/>
</dbReference>
<dbReference type="PANTHER" id="PTHR43172:SF1">
    <property type="entry name" value="ADENYLOSUCCINATE LYASE"/>
    <property type="match status" value="1"/>
</dbReference>
<dbReference type="Gene3D" id="1.10.40.30">
    <property type="entry name" value="Fumarase/aspartase (C-terminal domain)"/>
    <property type="match status" value="1"/>
</dbReference>
<evidence type="ECO:0000256" key="11">
    <source>
        <dbReference type="RuleBase" id="RU361172"/>
    </source>
</evidence>
<dbReference type="Pfam" id="PF10397">
    <property type="entry name" value="ADSL_C"/>
    <property type="match status" value="1"/>
</dbReference>